<organism evidence="1 2">
    <name type="scientific">Pseudobacter ginsenosidimutans</name>
    <dbReference type="NCBI Taxonomy" id="661488"/>
    <lineage>
        <taxon>Bacteria</taxon>
        <taxon>Pseudomonadati</taxon>
        <taxon>Bacteroidota</taxon>
        <taxon>Chitinophagia</taxon>
        <taxon>Chitinophagales</taxon>
        <taxon>Chitinophagaceae</taxon>
        <taxon>Pseudobacter</taxon>
    </lineage>
</organism>
<accession>A0A4Q7N5E3</accession>
<gene>
    <name evidence="1" type="ORF">EV199_2154</name>
</gene>
<evidence type="ECO:0000313" key="1">
    <source>
        <dbReference type="EMBL" id="RZS76274.1"/>
    </source>
</evidence>
<dbReference type="Gene3D" id="2.60.120.260">
    <property type="entry name" value="Galactose-binding domain-like"/>
    <property type="match status" value="1"/>
</dbReference>
<comment type="caution">
    <text evidence="1">The sequence shown here is derived from an EMBL/GenBank/DDBJ whole genome shotgun (WGS) entry which is preliminary data.</text>
</comment>
<name>A0A4Q7N5E3_9BACT</name>
<dbReference type="EMBL" id="SGXA01000001">
    <property type="protein sequence ID" value="RZS76274.1"/>
    <property type="molecule type" value="Genomic_DNA"/>
</dbReference>
<evidence type="ECO:0000313" key="2">
    <source>
        <dbReference type="Proteomes" id="UP000293874"/>
    </source>
</evidence>
<sequence>MKTKRSRKITAWFFLITLSIQTLWPSMAWAITEGPSQPEMSKFEPVGASELVDLFTGDMKYNIPLMDVGGYPLNLSYSSGTGIDDEASWVGAGWTLNPGAVTRNMRGLPDDFKGDQIVKEYTRKEFKKIGGKIVVKPTIFGWEIGKVASFKIGVYKDNYYGIGADIGASLGFSQAIGGRSAMTAGLDFTSDSRTGVNLRPSLSLSVQRADREEAELGSISGSFAYNTRGGLKQVSLGTSFSPFKIQGKVPKTELSATHYFGQSYTPEIKHNTFSHNEALSFDGGITGWGVYGGLGGEGYMNTEKIKEKVSFTPAYGYLNYLDGKKNPHGLLDFNREKDGTFLPGAPSIAIPVATQDFFMASSQAGSRQFRPHYGGNYVVYDKPHGQTTLDNRVGITFGAGWIKKAGGRWDITASSAETGKWSNHNGYLGAAETPFTDNPNEEKMYFKQSGELSVSDKKFFGKFHNTTTQRVGLARVNNGRTIGTTQKLVARGGIESAVSDIRKVDREVRTTTMSFLNAIDASKYGLDKKIKNTSHTGQNVDIERVALNLREQHHISEMTVTDNEGKRIVYGIPVYNNFQQEVSFSVAGPSNASAMEKARRTGQIAYQGLDNTLANDKGREKLFSRERVPSYATSWLLTGILSPDYIDRTNDGITDDDYGTAIKFQYKQHATDYKWRAPYAANTANYNEGFLSDVKDDKASYTFGEKEVWYLTRVVGNKMTAVFYTSPRQDGLGVAGHNGGKDEVLKLLKLDSIRLYTDVEMKKDEADRIPIKVAHFEYDYSLNPNMPNNTGACVQLNNTAAPDCNDITSATRNINFHKGKLTLKKVYFTFGENRRGKSHPYVFHYDNRPLSEMGIPGLPAIPSNDEEYTDNYNLRQVDRWGTYKKSFFNRQKQGGTSRKLNNSEYPYTLQADDQAGYDVRKLTDWFASHWQLNKIETPSGAIINVEYEADDYAHVQDRRAMRMFNVVGIKTPQGIIENVEVAAGMIGATGLVVELPKNVSSVAEFRDNYLKGADGEFIDKVFYRVLTDIDNVGHFEYVQGHAAIDPNPNNYLWLSASKVVIPLLPVGGASPMSYGAWQTLKSDLPQYAFSGYDNSDSKNFEQDFKAAIRAIVKSATTMRELFQSFETTAKNRECANKINLHKSFVRLYCHPEQPKTGGGTRVKQVTISDEWNLMGRGTAEKTVTGTLYSYTTTSGGKTVSSGVAAYEPQIGNEENPFREPVNFTEKVHWGTSRYHYIEKPFGETFFPAPVVGYSKVRVTAVGDDWLRNRSNASLHTGYIENEFYTAKEFPTIVDNLPLDYQKYENNMIARLFTCTAITRVANSQGFKVELNDMHGKQKAVNIFNKGGDKIGYTEYYYNTVDEKAAVKELNNNVQVVGPDGKIEESLLATDIDFTTDVRQSYSQAIGTGIGTYLGFFTIPTPFGPIPIPYGALNSAPSISIENYNAVSAVKVVNRYGLVKKVRTMKDGSVLEAENLVWDAETGNVLLSSSQNEFNDKIYSFNYPAYWAEGNEGMQGAYKNLGACIELTSDATSGILSTPIPANQSYLNALNPGDELVSVNGDLHGWIYKYGSYLMLMDKAGAFLKPNGLFQVFRSGKRNLTGASAGTVTMMKDPRVFNGVDTRIVITEDKRILDAKATVYKDEWPMPLSDSFEIKKVVKPINQILCIEPLIFGLISQKVGTGPRAILNTSNVIARDILIAGNDPEDFKPLCADNKNYTNNIPTDLNTTFYHLHQSRTDENGLKTILPGDKATIGQFKIVFDEISAGFVAMINQTITQDQMQYKLYNYNGAGDGYEYIVVREEAVSNVKLNLPWAPGPYVLLSRKIDCIRENPDDWDDFYKPIGCYTDKLLTFHLEAENDLLMDVEVCSPASDFYINPYYEGISGNWRPLHNYAYSTERVQTKGLPYLQGSTDIRNSGYYKTYDPFWLFNNQKLTTSIPGNINAPAQKWIWGDQAIYFDKRSNGIEAAAHRITNGEPVVASDPDRVYSSALYGFNEEIMQSRAVNARRNEIAFDGFEDYAIARPQGVKCPVFRHLDFGITSANNVACSGNICVSSDKSHTGKYSLRLITPFSPVTIGKKAGKSMPATSFLSKQLEGVKITDNELGAGFAPIPGKKYVFSCWVNDNQPNTNIIQNFNLSINGGLYFPNTIKVPVVEGWKRFEVEFTAGQQFVLSFEAKAANIFIDDIRIHPADAKMNSYAYDEQTYRLMAQLDENNFATFFEYDSEGTPIRIKKETDRGIMTIKENRQFLKKRTDQ</sequence>
<proteinExistence type="predicted"/>
<keyword evidence="2" id="KW-1185">Reference proteome</keyword>
<dbReference type="RefSeq" id="WP_130540581.1">
    <property type="nucleotide sequence ID" value="NZ_CP042431.1"/>
</dbReference>
<protein>
    <recommendedName>
        <fullName evidence="3">PA14 domain-containing protein</fullName>
    </recommendedName>
</protein>
<dbReference type="Proteomes" id="UP000293874">
    <property type="component" value="Unassembled WGS sequence"/>
</dbReference>
<dbReference type="OrthoDB" id="9814627at2"/>
<reference evidence="1 2" key="1">
    <citation type="submission" date="2019-02" db="EMBL/GenBank/DDBJ databases">
        <title>Genomic Encyclopedia of Type Strains, Phase IV (KMG-IV): sequencing the most valuable type-strain genomes for metagenomic binning, comparative biology and taxonomic classification.</title>
        <authorList>
            <person name="Goeker M."/>
        </authorList>
    </citation>
    <scope>NUCLEOTIDE SEQUENCE [LARGE SCALE GENOMIC DNA]</scope>
    <source>
        <strain evidence="1 2">DSM 18116</strain>
    </source>
</reference>
<evidence type="ECO:0008006" key="3">
    <source>
        <dbReference type="Google" id="ProtNLM"/>
    </source>
</evidence>